<evidence type="ECO:0000313" key="1">
    <source>
        <dbReference type="EMBL" id="MCW5321253.1"/>
    </source>
</evidence>
<comment type="caution">
    <text evidence="1">The sequence shown here is derived from an EMBL/GenBank/DDBJ whole genome shotgun (WGS) entry which is preliminary data.</text>
</comment>
<gene>
    <name evidence="1" type="ORF">D5039_08800</name>
</gene>
<organism evidence="1 2">
    <name type="scientific">Verminephrobacter aporrectodeae subsp. tuberculatae</name>
    <dbReference type="NCBI Taxonomy" id="1110392"/>
    <lineage>
        <taxon>Bacteria</taxon>
        <taxon>Pseudomonadati</taxon>
        <taxon>Pseudomonadota</taxon>
        <taxon>Betaproteobacteria</taxon>
        <taxon>Burkholderiales</taxon>
        <taxon>Comamonadaceae</taxon>
        <taxon>Verminephrobacter</taxon>
    </lineage>
</organism>
<dbReference type="EMBL" id="QZCW01000001">
    <property type="protein sequence ID" value="MCW5321253.1"/>
    <property type="molecule type" value="Genomic_DNA"/>
</dbReference>
<proteinExistence type="predicted"/>
<protein>
    <submittedName>
        <fullName evidence="1">Uncharacterized protein</fullName>
    </submittedName>
</protein>
<keyword evidence="2" id="KW-1185">Reference proteome</keyword>
<reference evidence="2" key="1">
    <citation type="submission" date="2023-07" db="EMBL/GenBank/DDBJ databases">
        <title>Verminephrobacter genomes.</title>
        <authorList>
            <person name="Lund M.B."/>
        </authorList>
    </citation>
    <scope>NUCLEOTIDE SEQUENCE [LARGE SCALE GENOMIC DNA]</scope>
    <source>
        <strain evidence="2">AtM5-05</strain>
    </source>
</reference>
<evidence type="ECO:0000313" key="2">
    <source>
        <dbReference type="Proteomes" id="UP001208935"/>
    </source>
</evidence>
<sequence length="70" mass="7587">MRIAACDATPWIPPCAGAIAWPQVTRDARTLRSHLPWARALDSQAAEAAIRADGLNRMAVLIGPQAVRIR</sequence>
<accession>A0ABT3KSG2</accession>
<dbReference type="Proteomes" id="UP001208935">
    <property type="component" value="Unassembled WGS sequence"/>
</dbReference>
<name>A0ABT3KSG2_9BURK</name>